<proteinExistence type="predicted"/>
<organism evidence="1 2">
    <name type="scientific">[Clostridium] methylpentosum DSM 5476</name>
    <dbReference type="NCBI Taxonomy" id="537013"/>
    <lineage>
        <taxon>Bacteria</taxon>
        <taxon>Bacillati</taxon>
        <taxon>Bacillota</taxon>
        <taxon>Clostridia</taxon>
        <taxon>Eubacteriales</taxon>
        <taxon>Oscillospiraceae</taxon>
        <taxon>Oscillospiraceae incertae sedis</taxon>
    </lineage>
</organism>
<reference evidence="1 2" key="1">
    <citation type="submission" date="2009-01" db="EMBL/GenBank/DDBJ databases">
        <authorList>
            <person name="Fulton L."/>
            <person name="Clifton S."/>
            <person name="Fulton B."/>
            <person name="Xu J."/>
            <person name="Minx P."/>
            <person name="Pepin K.H."/>
            <person name="Johnson M."/>
            <person name="Bhonagiri V."/>
            <person name="Nash W.E."/>
            <person name="Mardis E.R."/>
            <person name="Wilson R.K."/>
        </authorList>
    </citation>
    <scope>NUCLEOTIDE SEQUENCE [LARGE SCALE GENOMIC DNA]</scope>
    <source>
        <strain evidence="1 2">DSM 5476</strain>
    </source>
</reference>
<reference evidence="1 2" key="2">
    <citation type="submission" date="2009-02" db="EMBL/GenBank/DDBJ databases">
        <title>Draft genome sequence of Clostridium methylpentosum (DSM 5476).</title>
        <authorList>
            <person name="Sudarsanam P."/>
            <person name="Ley R."/>
            <person name="Guruge J."/>
            <person name="Turnbaugh P.J."/>
            <person name="Mahowald M."/>
            <person name="Liep D."/>
            <person name="Gordon J."/>
        </authorList>
    </citation>
    <scope>NUCLEOTIDE SEQUENCE [LARGE SCALE GENOMIC DNA]</scope>
    <source>
        <strain evidence="1 2">DSM 5476</strain>
    </source>
</reference>
<dbReference type="Proteomes" id="UP000003340">
    <property type="component" value="Unassembled WGS sequence"/>
</dbReference>
<dbReference type="EMBL" id="ACEC01000074">
    <property type="protein sequence ID" value="EEG30100.1"/>
    <property type="molecule type" value="Genomic_DNA"/>
</dbReference>
<keyword evidence="2" id="KW-1185">Reference proteome</keyword>
<evidence type="ECO:0000313" key="2">
    <source>
        <dbReference type="Proteomes" id="UP000003340"/>
    </source>
</evidence>
<comment type="caution">
    <text evidence="1">The sequence shown here is derived from an EMBL/GenBank/DDBJ whole genome shotgun (WGS) entry which is preliminary data.</text>
</comment>
<dbReference type="HOGENOM" id="CLU_2599869_0_0_9"/>
<name>C0EEK2_9FIRM</name>
<protein>
    <submittedName>
        <fullName evidence="1">Uncharacterized protein</fullName>
    </submittedName>
</protein>
<accession>C0EEK2</accession>
<dbReference type="AlphaFoldDB" id="C0EEK2"/>
<gene>
    <name evidence="1" type="ORF">CLOSTMETH_02293</name>
</gene>
<evidence type="ECO:0000313" key="1">
    <source>
        <dbReference type="EMBL" id="EEG30100.1"/>
    </source>
</evidence>
<sequence>MPGIDSFLLLFLLNQGREVDKLVLNPYDGNATAVERSHHVKPPFGNPLAFLSNFGTTKSSSESAQKTRRDRIGCHAVFL</sequence>